<gene>
    <name evidence="6 9" type="primary">rpsG</name>
    <name evidence="9" type="ORF">ISN26_01085</name>
</gene>
<evidence type="ECO:0000313" key="10">
    <source>
        <dbReference type="Proteomes" id="UP000604381"/>
    </source>
</evidence>
<dbReference type="GO" id="GO:0006412">
    <property type="term" value="P:translation"/>
    <property type="evidence" value="ECO:0007669"/>
    <property type="project" value="UniProtKB-UniRule"/>
</dbReference>
<name>A0A930UF91_9GAMM</name>
<dbReference type="GO" id="GO:0000049">
    <property type="term" value="F:tRNA binding"/>
    <property type="evidence" value="ECO:0007669"/>
    <property type="project" value="UniProtKB-UniRule"/>
</dbReference>
<keyword evidence="4 6" id="KW-0689">Ribosomal protein</keyword>
<dbReference type="HAMAP" id="MF_00480_B">
    <property type="entry name" value="Ribosomal_uS7_B"/>
    <property type="match status" value="1"/>
</dbReference>
<keyword evidence="2 6" id="KW-0699">rRNA-binding</keyword>
<dbReference type="FunFam" id="1.10.455.10:FF:000001">
    <property type="entry name" value="30S ribosomal protein S7"/>
    <property type="match status" value="1"/>
</dbReference>
<comment type="caution">
    <text evidence="9">The sequence shown here is derived from an EMBL/GenBank/DDBJ whole genome shotgun (WGS) entry which is preliminary data.</text>
</comment>
<evidence type="ECO:0000259" key="8">
    <source>
        <dbReference type="Pfam" id="PF00177"/>
    </source>
</evidence>
<keyword evidence="6" id="KW-0820">tRNA-binding</keyword>
<evidence type="ECO:0000256" key="7">
    <source>
        <dbReference type="SAM" id="MobiDB-lite"/>
    </source>
</evidence>
<evidence type="ECO:0000256" key="5">
    <source>
        <dbReference type="ARBA" id="ARBA00023274"/>
    </source>
</evidence>
<organism evidence="9 10">
    <name type="scientific">Candidatus Amphirhobacter heronislandensis</name>
    <dbReference type="NCBI Taxonomy" id="1732024"/>
    <lineage>
        <taxon>Bacteria</taxon>
        <taxon>Pseudomonadati</taxon>
        <taxon>Pseudomonadota</taxon>
        <taxon>Gammaproteobacteria</taxon>
        <taxon>Candidatus Tethybacterales</taxon>
        <taxon>Candidatus Tethybacteraceae</taxon>
        <taxon>Candidatus Amphirhobacter</taxon>
    </lineage>
</organism>
<dbReference type="AlphaFoldDB" id="A0A930UF91"/>
<comment type="similarity">
    <text evidence="1 6">Belongs to the universal ribosomal protein uS7 family.</text>
</comment>
<comment type="function">
    <text evidence="6">One of the primary rRNA binding proteins, it binds directly to 16S rRNA where it nucleates assembly of the head domain of the 30S subunit. Is located at the subunit interface close to the decoding center, probably blocks exit of the E-site tRNA.</text>
</comment>
<evidence type="ECO:0000313" key="9">
    <source>
        <dbReference type="EMBL" id="MBF2734686.1"/>
    </source>
</evidence>
<proteinExistence type="inferred from homology"/>
<evidence type="ECO:0000256" key="6">
    <source>
        <dbReference type="HAMAP-Rule" id="MF_00480"/>
    </source>
</evidence>
<dbReference type="PIRSF" id="PIRSF002122">
    <property type="entry name" value="RPS7p_RPS7a_RPS5e_RPS7o"/>
    <property type="match status" value="1"/>
</dbReference>
<dbReference type="InterPro" id="IPR023798">
    <property type="entry name" value="Ribosomal_uS7_dom"/>
</dbReference>
<dbReference type="InterPro" id="IPR000235">
    <property type="entry name" value="Ribosomal_uS7"/>
</dbReference>
<dbReference type="GO" id="GO:0019843">
    <property type="term" value="F:rRNA binding"/>
    <property type="evidence" value="ECO:0007669"/>
    <property type="project" value="UniProtKB-UniRule"/>
</dbReference>
<feature type="region of interest" description="Disordered" evidence="7">
    <location>
        <begin position="137"/>
        <end position="158"/>
    </location>
</feature>
<evidence type="ECO:0000256" key="3">
    <source>
        <dbReference type="ARBA" id="ARBA00022884"/>
    </source>
</evidence>
<dbReference type="GO" id="GO:0015935">
    <property type="term" value="C:small ribosomal subunit"/>
    <property type="evidence" value="ECO:0007669"/>
    <property type="project" value="InterPro"/>
</dbReference>
<feature type="domain" description="Small ribosomal subunit protein uS7" evidence="8">
    <location>
        <begin position="2"/>
        <end position="151"/>
    </location>
</feature>
<reference evidence="9" key="1">
    <citation type="submission" date="2020-10" db="EMBL/GenBank/DDBJ databases">
        <title>An improved Amphimedon queenslandica hologenome assembly reveals how three proteobacterial symbionts can extend the metabolic phenotypic of their marine sponge host.</title>
        <authorList>
            <person name="Degnan B."/>
            <person name="Degnan S."/>
            <person name="Xiang X."/>
        </authorList>
    </citation>
    <scope>NUCLEOTIDE SEQUENCE</scope>
    <source>
        <strain evidence="9">AqS2</strain>
    </source>
</reference>
<dbReference type="InterPro" id="IPR005717">
    <property type="entry name" value="Ribosomal_uS7_bac/org-type"/>
</dbReference>
<accession>A0A930UF91</accession>
<dbReference type="CDD" id="cd14869">
    <property type="entry name" value="uS7_Bacteria"/>
    <property type="match status" value="1"/>
</dbReference>
<evidence type="ECO:0000256" key="2">
    <source>
        <dbReference type="ARBA" id="ARBA00022730"/>
    </source>
</evidence>
<dbReference type="EMBL" id="JADHEI010000013">
    <property type="protein sequence ID" value="MBF2734686.1"/>
    <property type="molecule type" value="Genomic_DNA"/>
</dbReference>
<protein>
    <recommendedName>
        <fullName evidence="6">Small ribosomal subunit protein uS7</fullName>
    </recommendedName>
</protein>
<dbReference type="InterPro" id="IPR036823">
    <property type="entry name" value="Ribosomal_uS7_dom_sf"/>
</dbReference>
<dbReference type="PANTHER" id="PTHR11205">
    <property type="entry name" value="RIBOSOMAL PROTEIN S7"/>
    <property type="match status" value="1"/>
</dbReference>
<evidence type="ECO:0000256" key="1">
    <source>
        <dbReference type="ARBA" id="ARBA00007151"/>
    </source>
</evidence>
<dbReference type="GO" id="GO:0003735">
    <property type="term" value="F:structural constituent of ribosome"/>
    <property type="evidence" value="ECO:0007669"/>
    <property type="project" value="InterPro"/>
</dbReference>
<dbReference type="SUPFAM" id="SSF47973">
    <property type="entry name" value="Ribosomal protein S7"/>
    <property type="match status" value="1"/>
</dbReference>
<sequence>MSRRRRAEKRAILPDAKYGSVQVAKFINVVMTRGKKAVAERIVYDALAEIKKSRPDQDPVEVVRNAIDNVRPAMEVKSRRVGGANYQVPTEVRAERGYALAMRWIRDAVRKGAKDQPTARRLAREFMDAAEERGAAFRKKEESHRMAASNKAYSHFRY</sequence>
<dbReference type="Proteomes" id="UP000604381">
    <property type="component" value="Unassembled WGS sequence"/>
</dbReference>
<dbReference type="Pfam" id="PF00177">
    <property type="entry name" value="Ribosomal_S7"/>
    <property type="match status" value="1"/>
</dbReference>
<keyword evidence="5 6" id="KW-0687">Ribonucleoprotein</keyword>
<keyword evidence="10" id="KW-1185">Reference proteome</keyword>
<dbReference type="Gene3D" id="1.10.455.10">
    <property type="entry name" value="Ribosomal protein S7 domain"/>
    <property type="match status" value="1"/>
</dbReference>
<comment type="subunit">
    <text evidence="6">Part of the 30S ribosomal subunit. Contacts proteins S9 and S11.</text>
</comment>
<evidence type="ECO:0000256" key="4">
    <source>
        <dbReference type="ARBA" id="ARBA00022980"/>
    </source>
</evidence>
<dbReference type="NCBIfam" id="TIGR01029">
    <property type="entry name" value="rpsG_bact"/>
    <property type="match status" value="1"/>
</dbReference>
<keyword evidence="3 6" id="KW-0694">RNA-binding</keyword>